<reference evidence="2 3" key="1">
    <citation type="journal article" date="2008" name="Science">
        <title>The Physcomitrella genome reveals evolutionary insights into the conquest of land by plants.</title>
        <authorList>
            <person name="Rensing S."/>
            <person name="Lang D."/>
            <person name="Zimmer A."/>
            <person name="Terry A."/>
            <person name="Salamov A."/>
            <person name="Shapiro H."/>
            <person name="Nishiyama T."/>
            <person name="Perroud P.-F."/>
            <person name="Lindquist E."/>
            <person name="Kamisugi Y."/>
            <person name="Tanahashi T."/>
            <person name="Sakakibara K."/>
            <person name="Fujita T."/>
            <person name="Oishi K."/>
            <person name="Shin-I T."/>
            <person name="Kuroki Y."/>
            <person name="Toyoda A."/>
            <person name="Suzuki Y."/>
            <person name="Hashimoto A."/>
            <person name="Yamaguchi K."/>
            <person name="Sugano A."/>
            <person name="Kohara Y."/>
            <person name="Fujiyama A."/>
            <person name="Anterola A."/>
            <person name="Aoki S."/>
            <person name="Ashton N."/>
            <person name="Barbazuk W.B."/>
            <person name="Barker E."/>
            <person name="Bennetzen J."/>
            <person name="Bezanilla M."/>
            <person name="Blankenship R."/>
            <person name="Cho S.H."/>
            <person name="Dutcher S."/>
            <person name="Estelle M."/>
            <person name="Fawcett J.A."/>
            <person name="Gundlach H."/>
            <person name="Hanada K."/>
            <person name="Heyl A."/>
            <person name="Hicks K.A."/>
            <person name="Hugh J."/>
            <person name="Lohr M."/>
            <person name="Mayer K."/>
            <person name="Melkozernov A."/>
            <person name="Murata T."/>
            <person name="Nelson D."/>
            <person name="Pils B."/>
            <person name="Prigge M."/>
            <person name="Reiss B."/>
            <person name="Renner T."/>
            <person name="Rombauts S."/>
            <person name="Rushton P."/>
            <person name="Sanderfoot A."/>
            <person name="Schween G."/>
            <person name="Shiu S.-H."/>
            <person name="Stueber K."/>
            <person name="Theodoulou F.L."/>
            <person name="Tu H."/>
            <person name="Van de Peer Y."/>
            <person name="Verrier P.J."/>
            <person name="Waters E."/>
            <person name="Wood A."/>
            <person name="Yang L."/>
            <person name="Cove D."/>
            <person name="Cuming A."/>
            <person name="Hasebe M."/>
            <person name="Lucas S."/>
            <person name="Mishler D.B."/>
            <person name="Reski R."/>
            <person name="Grigoriev I."/>
            <person name="Quatrano R.S."/>
            <person name="Boore J.L."/>
        </authorList>
    </citation>
    <scope>NUCLEOTIDE SEQUENCE [LARGE SCALE GENOMIC DNA]</scope>
    <source>
        <strain evidence="2 3">cv. Gransden 2004</strain>
    </source>
</reference>
<feature type="chain" id="PRO_5029499590" description="ABC transmembrane type-1 domain-containing protein" evidence="1">
    <location>
        <begin position="20"/>
        <end position="62"/>
    </location>
</feature>
<keyword evidence="3" id="KW-1185">Reference proteome</keyword>
<organism evidence="2 3">
    <name type="scientific">Physcomitrium patens</name>
    <name type="common">Spreading-leaved earth moss</name>
    <name type="synonym">Physcomitrella patens</name>
    <dbReference type="NCBI Taxonomy" id="3218"/>
    <lineage>
        <taxon>Eukaryota</taxon>
        <taxon>Viridiplantae</taxon>
        <taxon>Streptophyta</taxon>
        <taxon>Embryophyta</taxon>
        <taxon>Bryophyta</taxon>
        <taxon>Bryophytina</taxon>
        <taxon>Bryopsida</taxon>
        <taxon>Funariidae</taxon>
        <taxon>Funariales</taxon>
        <taxon>Funariaceae</taxon>
        <taxon>Physcomitrium</taxon>
    </lineage>
</organism>
<reference evidence="2 3" key="2">
    <citation type="journal article" date="2018" name="Plant J.">
        <title>The Physcomitrella patens chromosome-scale assembly reveals moss genome structure and evolution.</title>
        <authorList>
            <person name="Lang D."/>
            <person name="Ullrich K.K."/>
            <person name="Murat F."/>
            <person name="Fuchs J."/>
            <person name="Jenkins J."/>
            <person name="Haas F.B."/>
            <person name="Piednoel M."/>
            <person name="Gundlach H."/>
            <person name="Van Bel M."/>
            <person name="Meyberg R."/>
            <person name="Vives C."/>
            <person name="Morata J."/>
            <person name="Symeonidi A."/>
            <person name="Hiss M."/>
            <person name="Muchero W."/>
            <person name="Kamisugi Y."/>
            <person name="Saleh O."/>
            <person name="Blanc G."/>
            <person name="Decker E.L."/>
            <person name="van Gessel N."/>
            <person name="Grimwood J."/>
            <person name="Hayes R.D."/>
            <person name="Graham S.W."/>
            <person name="Gunter L.E."/>
            <person name="McDaniel S.F."/>
            <person name="Hoernstein S.N.W."/>
            <person name="Larsson A."/>
            <person name="Li F.W."/>
            <person name="Perroud P.F."/>
            <person name="Phillips J."/>
            <person name="Ranjan P."/>
            <person name="Rokshar D.S."/>
            <person name="Rothfels C.J."/>
            <person name="Schneider L."/>
            <person name="Shu S."/>
            <person name="Stevenson D.W."/>
            <person name="Thummler F."/>
            <person name="Tillich M."/>
            <person name="Villarreal Aguilar J.C."/>
            <person name="Widiez T."/>
            <person name="Wong G.K."/>
            <person name="Wymore A."/>
            <person name="Zhang Y."/>
            <person name="Zimmer A.D."/>
            <person name="Quatrano R.S."/>
            <person name="Mayer K.F.X."/>
            <person name="Goodstein D."/>
            <person name="Casacuberta J.M."/>
            <person name="Vandepoele K."/>
            <person name="Reski R."/>
            <person name="Cuming A.C."/>
            <person name="Tuskan G.A."/>
            <person name="Maumus F."/>
            <person name="Salse J."/>
            <person name="Schmutz J."/>
            <person name="Rensing S.A."/>
        </authorList>
    </citation>
    <scope>NUCLEOTIDE SEQUENCE [LARGE SCALE GENOMIC DNA]</scope>
    <source>
        <strain evidence="2 3">cv. Gransden 2004</strain>
    </source>
</reference>
<accession>A0A7I4EW94</accession>
<name>A0A7I4EW94_PHYPA</name>
<evidence type="ECO:0000256" key="1">
    <source>
        <dbReference type="SAM" id="SignalP"/>
    </source>
</evidence>
<dbReference type="AlphaFoldDB" id="A0A7I4EW94"/>
<keyword evidence="1" id="KW-0732">Signal</keyword>
<proteinExistence type="predicted"/>
<sequence length="62" mass="7246">GKLALTCGLLLSLFSHLQIFTLKFNFSRYFFRAAGTFTQLSLQYFEKHSHVVDISFMYFSRA</sequence>
<reference evidence="2" key="3">
    <citation type="submission" date="2020-12" db="UniProtKB">
        <authorList>
            <consortium name="EnsemblPlants"/>
        </authorList>
    </citation>
    <scope>IDENTIFICATION</scope>
</reference>
<evidence type="ECO:0000313" key="2">
    <source>
        <dbReference type="EnsemblPlants" id="PAC:32962216.CDS.1"/>
    </source>
</evidence>
<dbReference type="Proteomes" id="UP000006727">
    <property type="component" value="Chromosome 14"/>
</dbReference>
<protein>
    <recommendedName>
        <fullName evidence="4">ABC transmembrane type-1 domain-containing protein</fullName>
    </recommendedName>
</protein>
<feature type="signal peptide" evidence="1">
    <location>
        <begin position="1"/>
        <end position="19"/>
    </location>
</feature>
<evidence type="ECO:0000313" key="3">
    <source>
        <dbReference type="Proteomes" id="UP000006727"/>
    </source>
</evidence>
<dbReference type="EnsemblPlants" id="Pp3c14_19970V3.1">
    <property type="protein sequence ID" value="PAC:32962216.CDS.1"/>
    <property type="gene ID" value="Pp3c14_19970"/>
</dbReference>
<dbReference type="InParanoid" id="A0A7I4EW94"/>
<dbReference type="Gramene" id="Pp3c14_19970V3.1">
    <property type="protein sequence ID" value="PAC:32962216.CDS.1"/>
    <property type="gene ID" value="Pp3c14_19970"/>
</dbReference>
<evidence type="ECO:0008006" key="4">
    <source>
        <dbReference type="Google" id="ProtNLM"/>
    </source>
</evidence>
<dbReference type="EMBL" id="ABEU02000014">
    <property type="status" value="NOT_ANNOTATED_CDS"/>
    <property type="molecule type" value="Genomic_DNA"/>
</dbReference>